<dbReference type="EC" id="7.2.2.10" evidence="13"/>
<comment type="caution">
    <text evidence="15">The sequence shown here is derived from an EMBL/GenBank/DDBJ whole genome shotgun (WGS) entry which is preliminary data.</text>
</comment>
<dbReference type="EMBL" id="CASHTH010001568">
    <property type="protein sequence ID" value="CAI8016882.1"/>
    <property type="molecule type" value="Genomic_DNA"/>
</dbReference>
<evidence type="ECO:0000256" key="5">
    <source>
        <dbReference type="ARBA" id="ARBA00022741"/>
    </source>
</evidence>
<reference evidence="15" key="1">
    <citation type="submission" date="2023-03" db="EMBL/GenBank/DDBJ databases">
        <authorList>
            <person name="Steffen K."/>
            <person name="Cardenas P."/>
        </authorList>
    </citation>
    <scope>NUCLEOTIDE SEQUENCE</scope>
</reference>
<evidence type="ECO:0000256" key="2">
    <source>
        <dbReference type="ARBA" id="ARBA00022448"/>
    </source>
</evidence>
<keyword evidence="11 13" id="KW-0472">Membrane</keyword>
<evidence type="ECO:0000256" key="13">
    <source>
        <dbReference type="RuleBase" id="RU361146"/>
    </source>
</evidence>
<evidence type="ECO:0000256" key="1">
    <source>
        <dbReference type="ARBA" id="ARBA00004127"/>
    </source>
</evidence>
<dbReference type="InterPro" id="IPR008250">
    <property type="entry name" value="ATPase_P-typ_transduc_dom_A_sf"/>
</dbReference>
<dbReference type="PROSITE" id="PS00154">
    <property type="entry name" value="ATPASE_E1_E2"/>
    <property type="match status" value="1"/>
</dbReference>
<dbReference type="InterPro" id="IPR004014">
    <property type="entry name" value="ATPase_P-typ_cation-transptr_N"/>
</dbReference>
<feature type="transmembrane region" description="Helical" evidence="13">
    <location>
        <begin position="285"/>
        <end position="316"/>
    </location>
</feature>
<evidence type="ECO:0000256" key="12">
    <source>
        <dbReference type="ARBA" id="ARBA00047330"/>
    </source>
</evidence>
<keyword evidence="10 13" id="KW-0406">Ion transport</keyword>
<evidence type="ECO:0000313" key="15">
    <source>
        <dbReference type="EMBL" id="CAI8016882.1"/>
    </source>
</evidence>
<dbReference type="InterPro" id="IPR018303">
    <property type="entry name" value="ATPase_P-typ_P_site"/>
</dbReference>
<feature type="transmembrane region" description="Helical" evidence="13">
    <location>
        <begin position="833"/>
        <end position="851"/>
    </location>
</feature>
<keyword evidence="7 13" id="KW-0067">ATP-binding</keyword>
<keyword evidence="3 13" id="KW-0109">Calcium transport</keyword>
<evidence type="ECO:0000256" key="7">
    <source>
        <dbReference type="ARBA" id="ARBA00022840"/>
    </source>
</evidence>
<dbReference type="FunFam" id="3.40.50.1000:FF:000001">
    <property type="entry name" value="Phospholipid-transporting ATPase IC"/>
    <property type="match status" value="1"/>
</dbReference>
<dbReference type="SUPFAM" id="SSF81665">
    <property type="entry name" value="Calcium ATPase, transmembrane domain M"/>
    <property type="match status" value="1"/>
</dbReference>
<dbReference type="InterPro" id="IPR023298">
    <property type="entry name" value="ATPase_P-typ_TM_dom_sf"/>
</dbReference>
<dbReference type="Pfam" id="PF00689">
    <property type="entry name" value="Cation_ATPase_C"/>
    <property type="match status" value="1"/>
</dbReference>
<proteinExistence type="inferred from homology"/>
<evidence type="ECO:0000259" key="14">
    <source>
        <dbReference type="SMART" id="SM00831"/>
    </source>
</evidence>
<keyword evidence="2 13" id="KW-0813">Transport</keyword>
<feature type="transmembrane region" description="Helical" evidence="13">
    <location>
        <begin position="97"/>
        <end position="113"/>
    </location>
</feature>
<dbReference type="Gene3D" id="1.20.1110.10">
    <property type="entry name" value="Calcium-transporting ATPase, transmembrane domain"/>
    <property type="match status" value="1"/>
</dbReference>
<gene>
    <name evidence="15" type="ORF">GBAR_LOCUS10317</name>
</gene>
<keyword evidence="6 13" id="KW-0106">Calcium</keyword>
<evidence type="ECO:0000256" key="8">
    <source>
        <dbReference type="ARBA" id="ARBA00022967"/>
    </source>
</evidence>
<feature type="domain" description="Cation-transporting P-type ATPase N-terminal" evidence="14">
    <location>
        <begin position="19"/>
        <end position="93"/>
    </location>
</feature>
<comment type="function">
    <text evidence="13">Catalyzes the hydrolysis of ATP coupled with the transport of calcium.</text>
</comment>
<evidence type="ECO:0000256" key="3">
    <source>
        <dbReference type="ARBA" id="ARBA00022568"/>
    </source>
</evidence>
<protein>
    <recommendedName>
        <fullName evidence="13">Calcium-transporting ATPase</fullName>
        <ecNumber evidence="13">7.2.2.10</ecNumber>
    </recommendedName>
</protein>
<feature type="transmembrane region" description="Helical" evidence="13">
    <location>
        <begin position="73"/>
        <end position="91"/>
    </location>
</feature>
<evidence type="ECO:0000313" key="16">
    <source>
        <dbReference type="Proteomes" id="UP001174909"/>
    </source>
</evidence>
<comment type="subcellular location">
    <subcellularLocation>
        <location evidence="1">Endomembrane system</location>
        <topology evidence="1">Multi-pass membrane protein</topology>
    </subcellularLocation>
    <subcellularLocation>
        <location evidence="13">Membrane</location>
        <topology evidence="13">Multi-pass membrane protein</topology>
    </subcellularLocation>
</comment>
<dbReference type="Proteomes" id="UP001174909">
    <property type="component" value="Unassembled WGS sequence"/>
</dbReference>
<dbReference type="GO" id="GO:0012505">
    <property type="term" value="C:endomembrane system"/>
    <property type="evidence" value="ECO:0007669"/>
    <property type="project" value="UniProtKB-SubCell"/>
</dbReference>
<dbReference type="Pfam" id="PF00690">
    <property type="entry name" value="Cation_ATPase_N"/>
    <property type="match status" value="1"/>
</dbReference>
<keyword evidence="16" id="KW-1185">Reference proteome</keyword>
<dbReference type="FunFam" id="2.70.150.10:FF:000008">
    <property type="entry name" value="Calcium-transporting ATPase"/>
    <property type="match status" value="1"/>
</dbReference>
<dbReference type="SFLD" id="SFLDF00027">
    <property type="entry name" value="p-type_atpase"/>
    <property type="match status" value="1"/>
</dbReference>
<evidence type="ECO:0000256" key="4">
    <source>
        <dbReference type="ARBA" id="ARBA00022692"/>
    </source>
</evidence>
<dbReference type="PANTHER" id="PTHR42861">
    <property type="entry name" value="CALCIUM-TRANSPORTING ATPASE"/>
    <property type="match status" value="1"/>
</dbReference>
<dbReference type="InterPro" id="IPR023299">
    <property type="entry name" value="ATPase_P-typ_cyto_dom_N"/>
</dbReference>
<dbReference type="AlphaFoldDB" id="A0AA35RTA5"/>
<comment type="catalytic activity">
    <reaction evidence="13">
        <text>Ca(2+)(in) + ATP + H2O = Ca(2+)(out) + ADP + phosphate + H(+)</text>
        <dbReference type="Rhea" id="RHEA:18105"/>
        <dbReference type="ChEBI" id="CHEBI:15377"/>
        <dbReference type="ChEBI" id="CHEBI:15378"/>
        <dbReference type="ChEBI" id="CHEBI:29108"/>
        <dbReference type="ChEBI" id="CHEBI:30616"/>
        <dbReference type="ChEBI" id="CHEBI:43474"/>
        <dbReference type="ChEBI" id="CHEBI:456216"/>
        <dbReference type="EC" id="7.2.2.10"/>
    </reaction>
</comment>
<accession>A0AA35RTA5</accession>
<dbReference type="PRINTS" id="PR00120">
    <property type="entry name" value="HATPASE"/>
</dbReference>
<evidence type="ECO:0000256" key="6">
    <source>
        <dbReference type="ARBA" id="ARBA00022837"/>
    </source>
</evidence>
<dbReference type="Gene3D" id="3.40.50.1000">
    <property type="entry name" value="HAD superfamily/HAD-like"/>
    <property type="match status" value="1"/>
</dbReference>
<dbReference type="InterPro" id="IPR006068">
    <property type="entry name" value="ATPase_P-typ_cation-transptr_C"/>
</dbReference>
<dbReference type="Gene3D" id="2.70.150.10">
    <property type="entry name" value="Calcium-transporting ATPase, cytoplasmic transduction domain A"/>
    <property type="match status" value="1"/>
</dbReference>
<evidence type="ECO:0000256" key="11">
    <source>
        <dbReference type="ARBA" id="ARBA00023136"/>
    </source>
</evidence>
<comment type="similarity">
    <text evidence="13">Belongs to the cation transport ATPase (P-type) (TC 3.A.3) family.</text>
</comment>
<dbReference type="SMART" id="SM00831">
    <property type="entry name" value="Cation_ATPase_N"/>
    <property type="match status" value="1"/>
</dbReference>
<dbReference type="SFLD" id="SFLDG00002">
    <property type="entry name" value="C1.7:_P-type_atpase_like"/>
    <property type="match status" value="1"/>
</dbReference>
<evidence type="ECO:0000256" key="10">
    <source>
        <dbReference type="ARBA" id="ARBA00023065"/>
    </source>
</evidence>
<keyword evidence="8" id="KW-1278">Translocase</keyword>
<keyword evidence="5 13" id="KW-0547">Nucleotide-binding</keyword>
<dbReference type="SUPFAM" id="SSF56784">
    <property type="entry name" value="HAD-like"/>
    <property type="match status" value="1"/>
</dbReference>
<dbReference type="InterPro" id="IPR044492">
    <property type="entry name" value="P_typ_ATPase_HD_dom"/>
</dbReference>
<dbReference type="NCBIfam" id="TIGR01494">
    <property type="entry name" value="ATPase_P-type"/>
    <property type="match status" value="2"/>
</dbReference>
<dbReference type="Gene3D" id="3.40.1110.10">
    <property type="entry name" value="Calcium-transporting ATPase, cytoplasmic domain N"/>
    <property type="match status" value="1"/>
</dbReference>
<evidence type="ECO:0000256" key="9">
    <source>
        <dbReference type="ARBA" id="ARBA00022989"/>
    </source>
</evidence>
<comment type="catalytic activity">
    <reaction evidence="12">
        <text>Mn(2+)(in) + ATP + H2O = Mn(2+)(out) + ADP + phosphate + H(+)</text>
        <dbReference type="Rhea" id="RHEA:66820"/>
        <dbReference type="ChEBI" id="CHEBI:15377"/>
        <dbReference type="ChEBI" id="CHEBI:15378"/>
        <dbReference type="ChEBI" id="CHEBI:29035"/>
        <dbReference type="ChEBI" id="CHEBI:30616"/>
        <dbReference type="ChEBI" id="CHEBI:43474"/>
        <dbReference type="ChEBI" id="CHEBI:456216"/>
    </reaction>
    <physiologicalReaction direction="left-to-right" evidence="12">
        <dbReference type="Rhea" id="RHEA:66821"/>
    </physiologicalReaction>
</comment>
<dbReference type="PRINTS" id="PR00119">
    <property type="entry name" value="CATATPASE"/>
</dbReference>
<dbReference type="Pfam" id="PF00122">
    <property type="entry name" value="E1-E2_ATPase"/>
    <property type="match status" value="1"/>
</dbReference>
<feature type="transmembrane region" description="Helical" evidence="13">
    <location>
        <begin position="262"/>
        <end position="279"/>
    </location>
</feature>
<dbReference type="GO" id="GO:0016020">
    <property type="term" value="C:membrane"/>
    <property type="evidence" value="ECO:0007669"/>
    <property type="project" value="UniProtKB-SubCell"/>
</dbReference>
<dbReference type="NCBIfam" id="TIGR01522">
    <property type="entry name" value="ATPase-IIA2_Ca"/>
    <property type="match status" value="1"/>
</dbReference>
<dbReference type="SUPFAM" id="SSF81653">
    <property type="entry name" value="Calcium ATPase, transduction domain A"/>
    <property type="match status" value="1"/>
</dbReference>
<feature type="transmembrane region" description="Helical" evidence="13">
    <location>
        <begin position="692"/>
        <end position="715"/>
    </location>
</feature>
<keyword evidence="4 13" id="KW-0812">Transmembrane</keyword>
<feature type="transmembrane region" description="Helical" evidence="13">
    <location>
        <begin position="863"/>
        <end position="881"/>
    </location>
</feature>
<name>A0AA35RTA5_GEOBA</name>
<dbReference type="InterPro" id="IPR059000">
    <property type="entry name" value="ATPase_P-type_domA"/>
</dbReference>
<dbReference type="SFLD" id="SFLDS00003">
    <property type="entry name" value="Haloacid_Dehalogenase"/>
    <property type="match status" value="1"/>
</dbReference>
<dbReference type="GO" id="GO:0005737">
    <property type="term" value="C:cytoplasm"/>
    <property type="evidence" value="ECO:0007669"/>
    <property type="project" value="UniProtKB-ARBA"/>
</dbReference>
<dbReference type="InterPro" id="IPR023214">
    <property type="entry name" value="HAD_sf"/>
</dbReference>
<keyword evidence="9 13" id="KW-1133">Transmembrane helix</keyword>
<dbReference type="InterPro" id="IPR006413">
    <property type="entry name" value="P-type_ATPase_IIA_PMR1"/>
</dbReference>
<dbReference type="InterPro" id="IPR036412">
    <property type="entry name" value="HAD-like_sf"/>
</dbReference>
<comment type="caution">
    <text evidence="13">Lacks conserved residue(s) required for the propagation of feature annotation.</text>
</comment>
<sequence length="912" mass="99432">MSCSISFDGVLPCAMRASEAAVSTATDVVSRLGADISAGLTAEEVERRRKAFGRNEFTIKEEEPLSKKYLNQFNDPLILLLLASAIISLIARQLDDAFSITVAIVIVVTVAFVQEYRSERSLEALSQLIPPKCHCVRSGIMQEMLAGDLVPGDTVNISLGDRVPADIRLTEVVDLEVDESSFTGETIPSRKSTLPQSAACKGVSQLKNIAFMGTFVCSGHGKGVVIGVGEDSEFGSVFRMMQNEESPKTPLQKSMSTLGKQLSFYSLLIIGCIMLLGWLQGRHLLAMFTIGVSLAVAAIPEGLPIVVTVTLALGVIRMAGRHAIVKRLPIVETLGCVNVVCSDKTGTLTENKMEVTRLYTASRQRASVGKTGAVDCEGCVVSPSSHPDIVKMIEVGCVCNNAQLRGGQIIGHPTEGAMLALAHKLNLFGLRDQFVRTEERTFSSEKKWMGVLVRPRSHQVTEPPSKNEDWYMKGALDVVLRHCTTISGGGLLTPSLHEHYMSVASEYGHQGLRVVAMAYGRDLNDLSFAGLMAMWDPPRENVRDAIANLHSSGVSVKMITGDAKETGEAIAEQLGLWSPDSVSLSGDDLETLPPHQLTDSIAHCSLFYRVTPKHKVTIVKSLQSLGKIVAMTGDGTNDAVALKRADIGVAMGRSGTDVCREAGDMILTDDNFSTITAAIEEGKMIYYNIRNFVRFQLSTSIAALSLITLSTMMGLPNPLNAMQILWINIIMDGPPAQSLGVEPVDEDIMKRPPRKATDRMVTLPLLFQIVTTSLTIVAGTLWVFRKEMEDKMITPRDTTMTFTCFVFFDMFNALSCRSMSKSLFSIGLFTNRMFLYAVGGSIVGQLLVIYFPPLQAVFQTEALSGGDLLFLATLASSVLVLDEFRKMFVRRFFKKTRPREHGCSAMDIVCTI</sequence>
<dbReference type="GO" id="GO:0005388">
    <property type="term" value="F:P-type calcium transporter activity"/>
    <property type="evidence" value="ECO:0007669"/>
    <property type="project" value="UniProtKB-EC"/>
</dbReference>
<dbReference type="SUPFAM" id="SSF81660">
    <property type="entry name" value="Metal cation-transporting ATPase, ATP-binding domain N"/>
    <property type="match status" value="1"/>
</dbReference>
<organism evidence="15 16">
    <name type="scientific">Geodia barretti</name>
    <name type="common">Barrett's horny sponge</name>
    <dbReference type="NCBI Taxonomy" id="519541"/>
    <lineage>
        <taxon>Eukaryota</taxon>
        <taxon>Metazoa</taxon>
        <taxon>Porifera</taxon>
        <taxon>Demospongiae</taxon>
        <taxon>Heteroscleromorpha</taxon>
        <taxon>Tetractinellida</taxon>
        <taxon>Astrophorina</taxon>
        <taxon>Geodiidae</taxon>
        <taxon>Geodia</taxon>
    </lineage>
</organism>
<dbReference type="InterPro" id="IPR001757">
    <property type="entry name" value="P_typ_ATPase"/>
</dbReference>
<dbReference type="Pfam" id="PF13246">
    <property type="entry name" value="Cation_ATPase"/>
    <property type="match status" value="1"/>
</dbReference>
<dbReference type="GO" id="GO:0005524">
    <property type="term" value="F:ATP binding"/>
    <property type="evidence" value="ECO:0007669"/>
    <property type="project" value="UniProtKB-KW"/>
</dbReference>
<feature type="transmembrane region" description="Helical" evidence="13">
    <location>
        <begin position="765"/>
        <end position="784"/>
    </location>
</feature>
<dbReference type="GO" id="GO:0016887">
    <property type="term" value="F:ATP hydrolysis activity"/>
    <property type="evidence" value="ECO:0007669"/>
    <property type="project" value="InterPro"/>
</dbReference>